<dbReference type="InterPro" id="IPR017501">
    <property type="entry name" value="Phage_infect_YhgE_C"/>
</dbReference>
<keyword evidence="4 5" id="KW-0472">Membrane</keyword>
<organism evidence="7 8">
    <name type="scientific">Hespellia stercorisuis DSM 15480</name>
    <dbReference type="NCBI Taxonomy" id="1121950"/>
    <lineage>
        <taxon>Bacteria</taxon>
        <taxon>Bacillati</taxon>
        <taxon>Bacillota</taxon>
        <taxon>Clostridia</taxon>
        <taxon>Lachnospirales</taxon>
        <taxon>Lachnospiraceae</taxon>
        <taxon>Hespellia</taxon>
    </lineage>
</organism>
<feature type="transmembrane region" description="Helical" evidence="5">
    <location>
        <begin position="20"/>
        <end position="38"/>
    </location>
</feature>
<evidence type="ECO:0000256" key="4">
    <source>
        <dbReference type="ARBA" id="ARBA00023136"/>
    </source>
</evidence>
<dbReference type="PANTHER" id="PTHR43077:SF10">
    <property type="entry name" value="TRANSPORT PERMEASE PROTEIN"/>
    <property type="match status" value="1"/>
</dbReference>
<keyword evidence="2 5" id="KW-0812">Transmembrane</keyword>
<dbReference type="InterPro" id="IPR051328">
    <property type="entry name" value="T7SS_ABC-Transporter"/>
</dbReference>
<feature type="transmembrane region" description="Helical" evidence="5">
    <location>
        <begin position="532"/>
        <end position="551"/>
    </location>
</feature>
<comment type="subcellular location">
    <subcellularLocation>
        <location evidence="1">Membrane</location>
        <topology evidence="1">Multi-pass membrane protein</topology>
    </subcellularLocation>
</comment>
<evidence type="ECO:0000256" key="5">
    <source>
        <dbReference type="SAM" id="Phobius"/>
    </source>
</evidence>
<evidence type="ECO:0000313" key="8">
    <source>
        <dbReference type="Proteomes" id="UP000184301"/>
    </source>
</evidence>
<evidence type="ECO:0000259" key="6">
    <source>
        <dbReference type="Pfam" id="PF12698"/>
    </source>
</evidence>
<dbReference type="EMBL" id="FQZY01000007">
    <property type="protein sequence ID" value="SHJ35573.1"/>
    <property type="molecule type" value="Genomic_DNA"/>
</dbReference>
<dbReference type="NCBIfam" id="TIGR03062">
    <property type="entry name" value="pip_yhgE_Cterm"/>
    <property type="match status" value="1"/>
</dbReference>
<dbReference type="InterPro" id="IPR017500">
    <property type="entry name" value="Phage_infect_YhgE_N"/>
</dbReference>
<dbReference type="GO" id="GO:0016020">
    <property type="term" value="C:membrane"/>
    <property type="evidence" value="ECO:0007669"/>
    <property type="project" value="UniProtKB-SubCell"/>
</dbReference>
<feature type="domain" description="ABC-2 type transporter transmembrane" evidence="6">
    <location>
        <begin position="469"/>
        <end position="705"/>
    </location>
</feature>
<feature type="transmembrane region" description="Helical" evidence="5">
    <location>
        <begin position="600"/>
        <end position="620"/>
    </location>
</feature>
<keyword evidence="8" id="KW-1185">Reference proteome</keyword>
<dbReference type="AlphaFoldDB" id="A0A1M6IMJ1"/>
<dbReference type="Gene3D" id="3.40.1710.10">
    <property type="entry name" value="abc type-2 transporter like domain"/>
    <property type="match status" value="1"/>
</dbReference>
<dbReference type="Pfam" id="PF12698">
    <property type="entry name" value="ABC2_membrane_3"/>
    <property type="match status" value="2"/>
</dbReference>
<sequence length="728" mass="78824">MKQIFKIYRRDFKRLSQNVVALVVAVGICVLPALYAWFNIAANWDPYGNTGEIVVAVANNDKGCAVDGVQYEIGSKIVENLKGNRQIGWTFMSREKAVEGVKSGKYYAAIVIPENFSEAMSSILGDKLESPKLEYYINEKKNAIAPKITDKGATTIQQQVNTEFISVATETVANVLNVTSAQLEGSGVTIVDKLIANLRAVSSDLSQYEAAIKAFQDVTDSVVQLTKTAQLTIPDVSAVLSQGNQLTANSAGVLESSRNTAGTIGSTMGNVMSTTVSTFDNVSSLTNSALQNLETDAAFAANQLGSAGWICDEVIGKNDEVYGKLETLRGELLTILPDDAESVRLIDGMMTKVAEATEHQNNLKDSINQAVSQINSSTAVAEDTRKQISAGIDQSKADISGVRASFETEVQPNMNTLLDNIATTTANVSGLLTATQGSLGNLDEIFNGVNGALASGKSALENTRSVITQTQDRLNNIISQVQSVGQDEQLNKLIELLKNDPQLTGEFMSSPVKLDTTQFYEIENYGSAMAPFYSILAIWVGAIVLVAILKVEVDEDDEIRKVRPTVSYLGRSLTFLTFGLVQATIIALGDLFYLKIQCTNMGLFLVGAWISSFVFVNIVYALTVSFGDIGKAVSVIILVLQIGGSGGTFPIEVTPPFFRAIYPWLPFTYAINALRECVGGVYKNAFWLDVGRLLLFVPAALLLGLVLRRPLIKLTAFFERRLKDSKLM</sequence>
<dbReference type="Proteomes" id="UP000184301">
    <property type="component" value="Unassembled WGS sequence"/>
</dbReference>
<evidence type="ECO:0000256" key="2">
    <source>
        <dbReference type="ARBA" id="ARBA00022692"/>
    </source>
</evidence>
<protein>
    <submittedName>
        <fullName evidence="7">Putative membrane protein</fullName>
    </submittedName>
</protein>
<keyword evidence="3 5" id="KW-1133">Transmembrane helix</keyword>
<feature type="transmembrane region" description="Helical" evidence="5">
    <location>
        <begin position="632"/>
        <end position="651"/>
    </location>
</feature>
<dbReference type="RefSeq" id="WP_073104339.1">
    <property type="nucleotide sequence ID" value="NZ_FQZY01000007.1"/>
</dbReference>
<feature type="transmembrane region" description="Helical" evidence="5">
    <location>
        <begin position="693"/>
        <end position="711"/>
    </location>
</feature>
<accession>A0A1M6IMJ1</accession>
<dbReference type="STRING" id="1121950.SAMN02745243_00401"/>
<name>A0A1M6IMJ1_9FIRM</name>
<dbReference type="OrthoDB" id="9811483at2"/>
<proteinExistence type="predicted"/>
<dbReference type="GO" id="GO:0140359">
    <property type="term" value="F:ABC-type transporter activity"/>
    <property type="evidence" value="ECO:0007669"/>
    <property type="project" value="InterPro"/>
</dbReference>
<feature type="domain" description="ABC-2 type transporter transmembrane" evidence="6">
    <location>
        <begin position="29"/>
        <end position="174"/>
    </location>
</feature>
<dbReference type="PANTHER" id="PTHR43077">
    <property type="entry name" value="TRANSPORT PERMEASE YVFS-RELATED"/>
    <property type="match status" value="1"/>
</dbReference>
<gene>
    <name evidence="7" type="ORF">SAMN02745243_00401</name>
</gene>
<feature type="transmembrane region" description="Helical" evidence="5">
    <location>
        <begin position="572"/>
        <end position="594"/>
    </location>
</feature>
<dbReference type="InterPro" id="IPR013525">
    <property type="entry name" value="ABC2_TM"/>
</dbReference>
<dbReference type="NCBIfam" id="TIGR03061">
    <property type="entry name" value="pip_yhgE_Nterm"/>
    <property type="match status" value="1"/>
</dbReference>
<evidence type="ECO:0000256" key="3">
    <source>
        <dbReference type="ARBA" id="ARBA00022989"/>
    </source>
</evidence>
<evidence type="ECO:0000313" key="7">
    <source>
        <dbReference type="EMBL" id="SHJ35573.1"/>
    </source>
</evidence>
<evidence type="ECO:0000256" key="1">
    <source>
        <dbReference type="ARBA" id="ARBA00004141"/>
    </source>
</evidence>
<reference evidence="7 8" key="1">
    <citation type="submission" date="2016-11" db="EMBL/GenBank/DDBJ databases">
        <authorList>
            <person name="Jaros S."/>
            <person name="Januszkiewicz K."/>
            <person name="Wedrychowicz H."/>
        </authorList>
    </citation>
    <scope>NUCLEOTIDE SEQUENCE [LARGE SCALE GENOMIC DNA]</scope>
    <source>
        <strain evidence="7 8">DSM 15480</strain>
    </source>
</reference>